<keyword evidence="5" id="KW-0863">Zinc-finger</keyword>
<dbReference type="GO" id="GO:0007219">
    <property type="term" value="P:Notch signaling pathway"/>
    <property type="evidence" value="ECO:0007669"/>
    <property type="project" value="InterPro"/>
</dbReference>
<dbReference type="Proteomes" id="UP001221898">
    <property type="component" value="Unassembled WGS sequence"/>
</dbReference>
<dbReference type="InterPro" id="IPR039396">
    <property type="entry name" value="Deltex_C"/>
</dbReference>
<evidence type="ECO:0000256" key="4">
    <source>
        <dbReference type="ARBA" id="ARBA00022723"/>
    </source>
</evidence>
<dbReference type="GO" id="GO:0008270">
    <property type="term" value="F:zinc ion binding"/>
    <property type="evidence" value="ECO:0007669"/>
    <property type="project" value="UniProtKB-KW"/>
</dbReference>
<feature type="domain" description="Deltex C-terminal" evidence="6">
    <location>
        <begin position="95"/>
        <end position="224"/>
    </location>
</feature>
<comment type="subcellular location">
    <subcellularLocation>
        <location evidence="5">Cytoplasm</location>
    </subcellularLocation>
</comment>
<reference evidence="7" key="1">
    <citation type="journal article" date="2023" name="Science">
        <title>Genome structures resolve the early diversification of teleost fishes.</title>
        <authorList>
            <person name="Parey E."/>
            <person name="Louis A."/>
            <person name="Montfort J."/>
            <person name="Bouchez O."/>
            <person name="Roques C."/>
            <person name="Iampietro C."/>
            <person name="Lluch J."/>
            <person name="Castinel A."/>
            <person name="Donnadieu C."/>
            <person name="Desvignes T."/>
            <person name="Floi Bucao C."/>
            <person name="Jouanno E."/>
            <person name="Wen M."/>
            <person name="Mejri S."/>
            <person name="Dirks R."/>
            <person name="Jansen H."/>
            <person name="Henkel C."/>
            <person name="Chen W.J."/>
            <person name="Zahm M."/>
            <person name="Cabau C."/>
            <person name="Klopp C."/>
            <person name="Thompson A.W."/>
            <person name="Robinson-Rechavi M."/>
            <person name="Braasch I."/>
            <person name="Lecointre G."/>
            <person name="Bobe J."/>
            <person name="Postlethwait J.H."/>
            <person name="Berthelot C."/>
            <person name="Roest Crollius H."/>
            <person name="Guiguen Y."/>
        </authorList>
    </citation>
    <scope>NUCLEOTIDE SEQUENCE</scope>
    <source>
        <strain evidence="7">NC1722</strain>
    </source>
</reference>
<gene>
    <name evidence="7" type="ORF">AAFF_G00124490</name>
</gene>
<evidence type="ECO:0000313" key="7">
    <source>
        <dbReference type="EMBL" id="KAJ8389052.1"/>
    </source>
</evidence>
<dbReference type="AlphaFoldDB" id="A0AAD7W9P5"/>
<organism evidence="7 8">
    <name type="scientific">Aldrovandia affinis</name>
    <dbReference type="NCBI Taxonomy" id="143900"/>
    <lineage>
        <taxon>Eukaryota</taxon>
        <taxon>Metazoa</taxon>
        <taxon>Chordata</taxon>
        <taxon>Craniata</taxon>
        <taxon>Vertebrata</taxon>
        <taxon>Euteleostomi</taxon>
        <taxon>Actinopterygii</taxon>
        <taxon>Neopterygii</taxon>
        <taxon>Teleostei</taxon>
        <taxon>Notacanthiformes</taxon>
        <taxon>Halosauridae</taxon>
        <taxon>Aldrovandia</taxon>
    </lineage>
</organism>
<dbReference type="PANTHER" id="PTHR12622">
    <property type="entry name" value="DELTEX-RELATED"/>
    <property type="match status" value="1"/>
</dbReference>
<dbReference type="GO" id="GO:0005737">
    <property type="term" value="C:cytoplasm"/>
    <property type="evidence" value="ECO:0007669"/>
    <property type="project" value="UniProtKB-SubCell"/>
</dbReference>
<sequence>MPETADRRGQGCSLLPRESHRTRSWFIFANKFRPKKPGTMGTIHSKEKWDCTQYLNGKGPLTPEEMDGAGAGGGGEGVAHSQLVAGGGESRRIEGDQPEGEMKWTSLARSLPGHPHCGTIKIDYVIKDGIQTEQHPNPGKPFFGLSAEAFLPDDREGKRVLKLLERAFDQRLVFTVASNRGGEETVTWNDIPHKTFDSGGPESDSYPDPHYLQTVKKVLKAKGIK</sequence>
<keyword evidence="5" id="KW-0963">Cytoplasm</keyword>
<keyword evidence="5" id="KW-0862">Zinc</keyword>
<evidence type="ECO:0000256" key="3">
    <source>
        <dbReference type="ARBA" id="ARBA00022679"/>
    </source>
</evidence>
<proteinExistence type="inferred from homology"/>
<comment type="similarity">
    <text evidence="5">Belongs to the Deltex family.</text>
</comment>
<protein>
    <recommendedName>
        <fullName evidence="5">E3 ubiquitin-protein ligase</fullName>
        <ecNumber evidence="5">2.3.2.27</ecNumber>
    </recommendedName>
</protein>
<evidence type="ECO:0000313" key="8">
    <source>
        <dbReference type="Proteomes" id="UP001221898"/>
    </source>
</evidence>
<keyword evidence="4 5" id="KW-0479">Metal-binding</keyword>
<comment type="pathway">
    <text evidence="2 5">Protein modification; protein ubiquitination.</text>
</comment>
<dbReference type="Gene3D" id="3.30.390.130">
    <property type="match status" value="1"/>
</dbReference>
<keyword evidence="8" id="KW-1185">Reference proteome</keyword>
<dbReference type="InterPro" id="IPR039399">
    <property type="entry name" value="Deltex_C_sf"/>
</dbReference>
<dbReference type="EMBL" id="JAINUG010000187">
    <property type="protein sequence ID" value="KAJ8389052.1"/>
    <property type="molecule type" value="Genomic_DNA"/>
</dbReference>
<comment type="caution">
    <text evidence="7">The sequence shown here is derived from an EMBL/GenBank/DDBJ whole genome shotgun (WGS) entry which is preliminary data.</text>
</comment>
<dbReference type="EC" id="2.3.2.27" evidence="5"/>
<evidence type="ECO:0000256" key="2">
    <source>
        <dbReference type="ARBA" id="ARBA00004906"/>
    </source>
</evidence>
<dbReference type="GO" id="GO:0061630">
    <property type="term" value="F:ubiquitin protein ligase activity"/>
    <property type="evidence" value="ECO:0007669"/>
    <property type="project" value="UniProtKB-UniRule"/>
</dbReference>
<keyword evidence="3 5" id="KW-0808">Transferase</keyword>
<dbReference type="Pfam" id="PF18102">
    <property type="entry name" value="DTC"/>
    <property type="match status" value="1"/>
</dbReference>
<evidence type="ECO:0000256" key="5">
    <source>
        <dbReference type="RuleBase" id="RU367105"/>
    </source>
</evidence>
<dbReference type="CDD" id="cd09633">
    <property type="entry name" value="Deltex_C"/>
    <property type="match status" value="1"/>
</dbReference>
<comment type="catalytic activity">
    <reaction evidence="1 5">
        <text>S-ubiquitinyl-[E2 ubiquitin-conjugating enzyme]-L-cysteine + [acceptor protein]-L-lysine = [E2 ubiquitin-conjugating enzyme]-L-cysteine + N(6)-ubiquitinyl-[acceptor protein]-L-lysine.</text>
        <dbReference type="EC" id="2.3.2.27"/>
    </reaction>
</comment>
<accession>A0AAD7W9P5</accession>
<evidence type="ECO:0000259" key="6">
    <source>
        <dbReference type="Pfam" id="PF18102"/>
    </source>
</evidence>
<name>A0AAD7W9P5_9TELE</name>
<dbReference type="InterPro" id="IPR039398">
    <property type="entry name" value="Deltex_fam"/>
</dbReference>
<dbReference type="GO" id="GO:0016567">
    <property type="term" value="P:protein ubiquitination"/>
    <property type="evidence" value="ECO:0007669"/>
    <property type="project" value="UniProtKB-UniRule"/>
</dbReference>
<evidence type="ECO:0000256" key="1">
    <source>
        <dbReference type="ARBA" id="ARBA00000900"/>
    </source>
</evidence>